<dbReference type="SUPFAM" id="SSF90073">
    <property type="entry name" value="GCM domain"/>
    <property type="match status" value="1"/>
</dbReference>
<feature type="compositionally biased region" description="Polar residues" evidence="6">
    <location>
        <begin position="192"/>
        <end position="201"/>
    </location>
</feature>
<evidence type="ECO:0000256" key="6">
    <source>
        <dbReference type="SAM" id="MobiDB-lite"/>
    </source>
</evidence>
<feature type="region of interest" description="Disordered" evidence="6">
    <location>
        <begin position="489"/>
        <end position="516"/>
    </location>
</feature>
<dbReference type="InterPro" id="IPR039791">
    <property type="entry name" value="GCM"/>
</dbReference>
<keyword evidence="1" id="KW-0217">Developmental protein</keyword>
<dbReference type="GO" id="GO:0001228">
    <property type="term" value="F:DNA-binding transcription activator activity, RNA polymerase II-specific"/>
    <property type="evidence" value="ECO:0007669"/>
    <property type="project" value="InterPro"/>
</dbReference>
<evidence type="ECO:0000256" key="2">
    <source>
        <dbReference type="ARBA" id="ARBA00023015"/>
    </source>
</evidence>
<reference evidence="8" key="1">
    <citation type="submission" date="2020-06" db="EMBL/GenBank/DDBJ databases">
        <title>Draft genome of Bugula neritina, a colonial animal packing powerful symbionts and potential medicines.</title>
        <authorList>
            <person name="Rayko M."/>
        </authorList>
    </citation>
    <scope>NUCLEOTIDE SEQUENCE [LARGE SCALE GENOMIC DNA]</scope>
    <source>
        <strain evidence="8">Kwan_BN1</strain>
    </source>
</reference>
<dbReference type="InterPro" id="IPR043021">
    <property type="entry name" value="GCM_small"/>
</dbReference>
<dbReference type="OrthoDB" id="6241117at2759"/>
<evidence type="ECO:0000313" key="8">
    <source>
        <dbReference type="EMBL" id="KAF6019119.1"/>
    </source>
</evidence>
<evidence type="ECO:0000259" key="7">
    <source>
        <dbReference type="PROSITE" id="PS50807"/>
    </source>
</evidence>
<keyword evidence="3" id="KW-0238">DNA-binding</keyword>
<feature type="domain" description="GCM" evidence="7">
    <location>
        <begin position="2"/>
        <end position="159"/>
    </location>
</feature>
<dbReference type="InterPro" id="IPR003902">
    <property type="entry name" value="Tscrpt_reg_GCM"/>
</dbReference>
<dbReference type="GO" id="GO:0005634">
    <property type="term" value="C:nucleus"/>
    <property type="evidence" value="ECO:0007669"/>
    <property type="project" value="TreeGrafter"/>
</dbReference>
<keyword evidence="2" id="KW-0805">Transcription regulation</keyword>
<dbReference type="Proteomes" id="UP000593567">
    <property type="component" value="Unassembled WGS sequence"/>
</dbReference>
<evidence type="ECO:0000256" key="4">
    <source>
        <dbReference type="ARBA" id="ARBA00023163"/>
    </source>
</evidence>
<keyword evidence="5" id="KW-0539">Nucleus</keyword>
<accession>A0A7J7IYY9</accession>
<proteinExistence type="predicted"/>
<dbReference type="GO" id="GO:0000978">
    <property type="term" value="F:RNA polymerase II cis-regulatory region sequence-specific DNA binding"/>
    <property type="evidence" value="ECO:0007669"/>
    <property type="project" value="TreeGrafter"/>
</dbReference>
<feature type="region of interest" description="Disordered" evidence="6">
    <location>
        <begin position="192"/>
        <end position="211"/>
    </location>
</feature>
<feature type="compositionally biased region" description="Polar residues" evidence="6">
    <location>
        <begin position="507"/>
        <end position="516"/>
    </location>
</feature>
<keyword evidence="4" id="KW-0804">Transcription</keyword>
<dbReference type="PROSITE" id="PS50807">
    <property type="entry name" value="GCM"/>
    <property type="match status" value="1"/>
</dbReference>
<gene>
    <name evidence="8" type="ORF">EB796_022579</name>
</gene>
<dbReference type="PANTHER" id="PTHR12414">
    <property type="entry name" value="GLIAL CELLS MISSING RELATED/GLIDE"/>
    <property type="match status" value="1"/>
</dbReference>
<dbReference type="AlphaFoldDB" id="A0A7J7IYY9"/>
<comment type="caution">
    <text evidence="8">The sequence shown here is derived from an EMBL/GenBank/DDBJ whole genome shotgun (WGS) entry which is preliminary data.</text>
</comment>
<dbReference type="Pfam" id="PF03615">
    <property type="entry name" value="GCM"/>
    <property type="match status" value="1"/>
</dbReference>
<dbReference type="EMBL" id="VXIV02003253">
    <property type="protein sequence ID" value="KAF6019119.1"/>
    <property type="molecule type" value="Genomic_DNA"/>
</dbReference>
<name>A0A7J7IYY9_BUGNE</name>
<organism evidence="8 9">
    <name type="scientific">Bugula neritina</name>
    <name type="common">Brown bryozoan</name>
    <name type="synonym">Sertularia neritina</name>
    <dbReference type="NCBI Taxonomy" id="10212"/>
    <lineage>
        <taxon>Eukaryota</taxon>
        <taxon>Metazoa</taxon>
        <taxon>Spiralia</taxon>
        <taxon>Lophotrochozoa</taxon>
        <taxon>Bryozoa</taxon>
        <taxon>Gymnolaemata</taxon>
        <taxon>Cheilostomatida</taxon>
        <taxon>Flustrina</taxon>
        <taxon>Buguloidea</taxon>
        <taxon>Bugulidae</taxon>
        <taxon>Bugula</taxon>
    </lineage>
</organism>
<dbReference type="Gene3D" id="2.20.25.670">
    <property type="entry name" value="GCM domain, large subdomain"/>
    <property type="match status" value="1"/>
</dbReference>
<keyword evidence="9" id="KW-1185">Reference proteome</keyword>
<sequence>MLIWDLKELDELSNQSLTVEPFNMWPSGNCGHVYSSSHTQARRHISGWAMRNTNNHNINILKKSCLGVLVCSRSCRKPDGNVVAVRPAICDKARKKQIGRKCPNSCGGVLIMKQCKGHSGYPVTHFWRHHLDKVFFLGKGFHDHPKPELKLSSEKRKTYIRAPSKKVTGTISNHTRLRLANSGHMRMAANPYKNTGPSSAKTGLPQPYQQSPSSIYQHQLGLSSYQPYSMQPVQDSTMAQRLVVPDCDVYIPSINQEIFSASKQMQPPYPALGDIPYKMSFDPPPYYQLAMNSAAFSVDYSMNSDSTATSIYQKPLDQLARSMQQLPEPAATNILDLSIPAASNTHLDSTWYNDLPDPKNAANRYYSKHLPPFQPSTLAMSRQILDPLTQETPGSSVSTSMDSAFETRKDDNLFRFKNLWDCIYPSDDPSHDSVSQHLDNLGQSNVTTKPIVSPPDANKLENLKAEVSLKEMMDIDDLDMGDISNILNIPAGSTKSKPSSSEEKSSFQPGSLPNLSSFLRGIEYL</sequence>
<dbReference type="PANTHER" id="PTHR12414:SF8">
    <property type="entry name" value="TRANSCRIPTION FACTOR GLIAL CELLS MISSING-RELATED"/>
    <property type="match status" value="1"/>
</dbReference>
<evidence type="ECO:0000313" key="9">
    <source>
        <dbReference type="Proteomes" id="UP000593567"/>
    </source>
</evidence>
<evidence type="ECO:0000256" key="5">
    <source>
        <dbReference type="ARBA" id="ARBA00023242"/>
    </source>
</evidence>
<dbReference type="InterPro" id="IPR043020">
    <property type="entry name" value="GCM_large"/>
</dbReference>
<evidence type="ECO:0000256" key="3">
    <source>
        <dbReference type="ARBA" id="ARBA00023125"/>
    </source>
</evidence>
<dbReference type="Gene3D" id="3.30.70.3530">
    <property type="entry name" value="GCM motif"/>
    <property type="match status" value="1"/>
</dbReference>
<dbReference type="GO" id="GO:0042063">
    <property type="term" value="P:gliogenesis"/>
    <property type="evidence" value="ECO:0007669"/>
    <property type="project" value="TreeGrafter"/>
</dbReference>
<evidence type="ECO:0000256" key="1">
    <source>
        <dbReference type="ARBA" id="ARBA00022473"/>
    </source>
</evidence>
<protein>
    <submittedName>
        <fullName evidence="8">Gcm</fullName>
    </submittedName>
</protein>
<dbReference type="InterPro" id="IPR036115">
    <property type="entry name" value="GCM_dom_sf"/>
</dbReference>